<dbReference type="InterPro" id="IPR055170">
    <property type="entry name" value="GFO_IDH_MocA-like_dom"/>
</dbReference>
<dbReference type="GO" id="GO:0000166">
    <property type="term" value="F:nucleotide binding"/>
    <property type="evidence" value="ECO:0007669"/>
    <property type="project" value="InterPro"/>
</dbReference>
<gene>
    <name evidence="4" type="ORF">JZ786_01110</name>
</gene>
<dbReference type="EMBL" id="CP071182">
    <property type="protein sequence ID" value="QSO49610.1"/>
    <property type="molecule type" value="Genomic_DNA"/>
</dbReference>
<evidence type="ECO:0000313" key="5">
    <source>
        <dbReference type="Proteomes" id="UP000663505"/>
    </source>
</evidence>
<dbReference type="InterPro" id="IPR036291">
    <property type="entry name" value="NAD(P)-bd_dom_sf"/>
</dbReference>
<dbReference type="Pfam" id="PF22725">
    <property type="entry name" value="GFO_IDH_MocA_C3"/>
    <property type="match status" value="1"/>
</dbReference>
<dbReference type="KEGG" id="afx:JZ786_01110"/>
<evidence type="ECO:0000259" key="2">
    <source>
        <dbReference type="Pfam" id="PF01408"/>
    </source>
</evidence>
<reference evidence="4 5" key="1">
    <citation type="submission" date="2021-02" db="EMBL/GenBank/DDBJ databases">
        <title>Alicyclobacillus curvatus sp. nov. and Alicyclobacillus mengziensis sp. nov., two acidophilic bacteria isolated from acid mine drainage.</title>
        <authorList>
            <person name="Huang Y."/>
        </authorList>
    </citation>
    <scope>NUCLEOTIDE SEQUENCE [LARGE SCALE GENOMIC DNA]</scope>
    <source>
        <strain evidence="4 5">S30H14</strain>
    </source>
</reference>
<dbReference type="Pfam" id="PF01408">
    <property type="entry name" value="GFO_IDH_MocA"/>
    <property type="match status" value="1"/>
</dbReference>
<dbReference type="SUPFAM" id="SSF51735">
    <property type="entry name" value="NAD(P)-binding Rossmann-fold domains"/>
    <property type="match status" value="1"/>
</dbReference>
<dbReference type="InterPro" id="IPR000683">
    <property type="entry name" value="Gfo/Idh/MocA-like_OxRdtase_N"/>
</dbReference>
<feature type="region of interest" description="Disordered" evidence="1">
    <location>
        <begin position="260"/>
        <end position="281"/>
    </location>
</feature>
<dbReference type="Gene3D" id="3.40.50.720">
    <property type="entry name" value="NAD(P)-binding Rossmann-like Domain"/>
    <property type="match status" value="1"/>
</dbReference>
<dbReference type="AlphaFoldDB" id="A0A9X7Z9F7"/>
<keyword evidence="5" id="KW-1185">Reference proteome</keyword>
<name>A0A9X7Z9F7_9BACL</name>
<dbReference type="PANTHER" id="PTHR43377:SF1">
    <property type="entry name" value="BILIVERDIN REDUCTASE A"/>
    <property type="match status" value="1"/>
</dbReference>
<dbReference type="InterPro" id="IPR051450">
    <property type="entry name" value="Gfo/Idh/MocA_Oxidoreductases"/>
</dbReference>
<feature type="region of interest" description="Disordered" evidence="1">
    <location>
        <begin position="343"/>
        <end position="384"/>
    </location>
</feature>
<dbReference type="SUPFAM" id="SSF55347">
    <property type="entry name" value="Glyceraldehyde-3-phosphate dehydrogenase-like, C-terminal domain"/>
    <property type="match status" value="1"/>
</dbReference>
<evidence type="ECO:0000313" key="4">
    <source>
        <dbReference type="EMBL" id="QSO49610.1"/>
    </source>
</evidence>
<dbReference type="Gene3D" id="3.30.360.10">
    <property type="entry name" value="Dihydrodipicolinate Reductase, domain 2"/>
    <property type="match status" value="1"/>
</dbReference>
<dbReference type="PANTHER" id="PTHR43377">
    <property type="entry name" value="BILIVERDIN REDUCTASE A"/>
    <property type="match status" value="1"/>
</dbReference>
<dbReference type="Proteomes" id="UP000663505">
    <property type="component" value="Chromosome"/>
</dbReference>
<feature type="domain" description="GFO/IDH/MocA-like oxidoreductase" evidence="3">
    <location>
        <begin position="128"/>
        <end position="246"/>
    </location>
</feature>
<organism evidence="4 5">
    <name type="scientific">Alicyclobacillus mengziensis</name>
    <dbReference type="NCBI Taxonomy" id="2931921"/>
    <lineage>
        <taxon>Bacteria</taxon>
        <taxon>Bacillati</taxon>
        <taxon>Bacillota</taxon>
        <taxon>Bacilli</taxon>
        <taxon>Bacillales</taxon>
        <taxon>Alicyclobacillaceae</taxon>
        <taxon>Alicyclobacillus</taxon>
    </lineage>
</organism>
<sequence length="384" mass="40803">MLKVLVIGAGTMGSVHATAYADMTQAELVGVVDIRLSAAEAVAAKLQTKAFKSFEAALASEDIDVVDICVPTYLHRRYVEQVAGAGKHVVCEKPMARNLEDAQAMIEACEGAGVQLFIAQVVRFFPEYRRAHDLVIKGAIGEVGNARAFRGGVFPTAWNDWYANVELSGSLIVDLMIHDFDFLRWCFGDVERVYAKSQLGRELNRTDHALVSLRFKNGIIAHVEGSWAYPSGFRTELEITGTKGMITHDSAATAAIHKQLRSSGGQNGGKEGSSVAVPESPLRKSPYQLELEHFMDCLRTGTDPLVTAEDAYKALEISFCALKSARTGEPVNVGEPMASGKVVPASSGAGASAVTVASTSTATGTQASTATSISTPSTATGKGE</sequence>
<evidence type="ECO:0000256" key="1">
    <source>
        <dbReference type="SAM" id="MobiDB-lite"/>
    </source>
</evidence>
<feature type="domain" description="Gfo/Idh/MocA-like oxidoreductase N-terminal" evidence="2">
    <location>
        <begin position="2"/>
        <end position="118"/>
    </location>
</feature>
<protein>
    <submittedName>
        <fullName evidence="4">Gfo/Idh/MocA family oxidoreductase</fullName>
    </submittedName>
</protein>
<proteinExistence type="predicted"/>
<evidence type="ECO:0000259" key="3">
    <source>
        <dbReference type="Pfam" id="PF22725"/>
    </source>
</evidence>
<accession>A0A9X7Z9F7</accession>